<name>A0A0W0W0X3_9GAMM</name>
<organism evidence="1 3">
    <name type="scientific">Legionella israelensis</name>
    <dbReference type="NCBI Taxonomy" id="454"/>
    <lineage>
        <taxon>Bacteria</taxon>
        <taxon>Pseudomonadati</taxon>
        <taxon>Pseudomonadota</taxon>
        <taxon>Gammaproteobacteria</taxon>
        <taxon>Legionellales</taxon>
        <taxon>Legionellaceae</taxon>
        <taxon>Legionella</taxon>
    </lineage>
</organism>
<reference evidence="2 4" key="2">
    <citation type="submission" date="2019-03" db="EMBL/GenBank/DDBJ databases">
        <title>Diverse conjugative elements silence natural transformation in Legionella species.</title>
        <authorList>
            <person name="Durieux I."/>
            <person name="Ginevra C."/>
            <person name="Attaiech L."/>
            <person name="Picq K."/>
            <person name="Juan P.A."/>
            <person name="Jarraud S."/>
            <person name="Charpentier X."/>
        </authorList>
    </citation>
    <scope>NUCLEOTIDE SEQUENCE [LARGE SCALE GENOMIC DNA]</scope>
    <source>
        <strain evidence="2 4">HL-0427-4011</strain>
    </source>
</reference>
<dbReference type="Proteomes" id="UP000054761">
    <property type="component" value="Unassembled WGS sequence"/>
</dbReference>
<dbReference type="STRING" id="454.Lisr_1226"/>
<keyword evidence="3" id="KW-1185">Reference proteome</keyword>
<evidence type="ECO:0000313" key="2">
    <source>
        <dbReference type="EMBL" id="QBR84981.1"/>
    </source>
</evidence>
<dbReference type="RefSeq" id="WP_058501579.1">
    <property type="nucleotide sequence ID" value="NZ_CAAAJA010000020.1"/>
</dbReference>
<gene>
    <name evidence="1" type="primary">letE</name>
    <name evidence="2" type="ORF">E3983_11850</name>
    <name evidence="1" type="ORF">Lisr_1226</name>
</gene>
<protein>
    <submittedName>
        <fullName evidence="2">Transmission trait enhancer LetE</fullName>
    </submittedName>
    <submittedName>
        <fullName evidence="1">Transmission trait enhancer protein LetE</fullName>
    </submittedName>
</protein>
<accession>A0A0W0W0X3</accession>
<evidence type="ECO:0000313" key="4">
    <source>
        <dbReference type="Proteomes" id="UP000295517"/>
    </source>
</evidence>
<dbReference type="EMBL" id="LNYH01000058">
    <property type="protein sequence ID" value="KTD26085.1"/>
    <property type="molecule type" value="Genomic_DNA"/>
</dbReference>
<evidence type="ECO:0000313" key="3">
    <source>
        <dbReference type="Proteomes" id="UP000054761"/>
    </source>
</evidence>
<sequence length="122" mass="13881">MNDINTLLPHVRLRFNIEHPSYEECYVFGYECAVAKLEIEENPYPETSVEAEQWNEGWWAGFYGEEPLFAITPTPVETKTIDAAANDNLYQQEKNFFSKVWKITGALAASAVIGYQVIDLVA</sequence>
<dbReference type="EMBL" id="CP038254">
    <property type="protein sequence ID" value="QBR84981.1"/>
    <property type="molecule type" value="Genomic_DNA"/>
</dbReference>
<reference evidence="1 3" key="1">
    <citation type="submission" date="2015-11" db="EMBL/GenBank/DDBJ databases">
        <title>Genomic analysis of 38 Legionella species identifies large and diverse effector repertoires.</title>
        <authorList>
            <person name="Burstein D."/>
            <person name="Amaro F."/>
            <person name="Zusman T."/>
            <person name="Lifshitz Z."/>
            <person name="Cohen O."/>
            <person name="Gilbert J.A."/>
            <person name="Pupko T."/>
            <person name="Shuman H.A."/>
            <person name="Segal G."/>
        </authorList>
    </citation>
    <scope>NUCLEOTIDE SEQUENCE [LARGE SCALE GENOMIC DNA]</scope>
    <source>
        <strain evidence="1 3">Bercovier 4</strain>
    </source>
</reference>
<evidence type="ECO:0000313" key="1">
    <source>
        <dbReference type="EMBL" id="KTD26085.1"/>
    </source>
</evidence>
<dbReference type="Proteomes" id="UP000295517">
    <property type="component" value="Chromosome"/>
</dbReference>
<dbReference type="AlphaFoldDB" id="A0A0W0W0X3"/>
<proteinExistence type="predicted"/>
<dbReference type="PATRIC" id="fig|454.4.peg.1323"/>
<dbReference type="OrthoDB" id="5649625at2"/>